<protein>
    <submittedName>
        <fullName evidence="1">Uncharacterized protein</fullName>
    </submittedName>
</protein>
<gene>
    <name evidence="1" type="ORF">HPB50_011516</name>
</gene>
<dbReference type="Proteomes" id="UP000821845">
    <property type="component" value="Chromosome 10"/>
</dbReference>
<organism evidence="1 2">
    <name type="scientific">Hyalomma asiaticum</name>
    <name type="common">Tick</name>
    <dbReference type="NCBI Taxonomy" id="266040"/>
    <lineage>
        <taxon>Eukaryota</taxon>
        <taxon>Metazoa</taxon>
        <taxon>Ecdysozoa</taxon>
        <taxon>Arthropoda</taxon>
        <taxon>Chelicerata</taxon>
        <taxon>Arachnida</taxon>
        <taxon>Acari</taxon>
        <taxon>Parasitiformes</taxon>
        <taxon>Ixodida</taxon>
        <taxon>Ixodoidea</taxon>
        <taxon>Ixodidae</taxon>
        <taxon>Hyalomminae</taxon>
        <taxon>Hyalomma</taxon>
    </lineage>
</organism>
<keyword evidence="2" id="KW-1185">Reference proteome</keyword>
<name>A0ACB7TBW8_HYAAI</name>
<dbReference type="EMBL" id="CM023490">
    <property type="protein sequence ID" value="KAH6942892.1"/>
    <property type="molecule type" value="Genomic_DNA"/>
</dbReference>
<accession>A0ACB7TBW8</accession>
<comment type="caution">
    <text evidence="1">The sequence shown here is derived from an EMBL/GenBank/DDBJ whole genome shotgun (WGS) entry which is preliminary data.</text>
</comment>
<reference evidence="1" key="1">
    <citation type="submission" date="2020-05" db="EMBL/GenBank/DDBJ databases">
        <title>Large-scale comparative analyses of tick genomes elucidate their genetic diversity and vector capacities.</title>
        <authorList>
            <person name="Jia N."/>
            <person name="Wang J."/>
            <person name="Shi W."/>
            <person name="Du L."/>
            <person name="Sun Y."/>
            <person name="Zhan W."/>
            <person name="Jiang J."/>
            <person name="Wang Q."/>
            <person name="Zhang B."/>
            <person name="Ji P."/>
            <person name="Sakyi L.B."/>
            <person name="Cui X."/>
            <person name="Yuan T."/>
            <person name="Jiang B."/>
            <person name="Yang W."/>
            <person name="Lam T.T.-Y."/>
            <person name="Chang Q."/>
            <person name="Ding S."/>
            <person name="Wang X."/>
            <person name="Zhu J."/>
            <person name="Ruan X."/>
            <person name="Zhao L."/>
            <person name="Wei J."/>
            <person name="Que T."/>
            <person name="Du C."/>
            <person name="Cheng J."/>
            <person name="Dai P."/>
            <person name="Han X."/>
            <person name="Huang E."/>
            <person name="Gao Y."/>
            <person name="Liu J."/>
            <person name="Shao H."/>
            <person name="Ye R."/>
            <person name="Li L."/>
            <person name="Wei W."/>
            <person name="Wang X."/>
            <person name="Wang C."/>
            <person name="Yang T."/>
            <person name="Huo Q."/>
            <person name="Li W."/>
            <person name="Guo W."/>
            <person name="Chen H."/>
            <person name="Zhou L."/>
            <person name="Ni X."/>
            <person name="Tian J."/>
            <person name="Zhou Y."/>
            <person name="Sheng Y."/>
            <person name="Liu T."/>
            <person name="Pan Y."/>
            <person name="Xia L."/>
            <person name="Li J."/>
            <person name="Zhao F."/>
            <person name="Cao W."/>
        </authorList>
    </citation>
    <scope>NUCLEOTIDE SEQUENCE</scope>
    <source>
        <strain evidence="1">Hyas-2018</strain>
    </source>
</reference>
<evidence type="ECO:0000313" key="1">
    <source>
        <dbReference type="EMBL" id="KAH6942892.1"/>
    </source>
</evidence>
<proteinExistence type="predicted"/>
<evidence type="ECO:0000313" key="2">
    <source>
        <dbReference type="Proteomes" id="UP000821845"/>
    </source>
</evidence>
<sequence>MRRTHTGGDAGACAFCGYACNAGPQAQERVSFASCHSVRAQCQACNSQLQLQEANDALYGLMENVNNGNLKYPMMEIIAICKLICIFIDKVIKIAEVRSGKICDLLSSALLPHLSLCRELTCGADGHAMEVFLKKLLRALLAN</sequence>